<dbReference type="InterPro" id="IPR029052">
    <property type="entry name" value="Metallo-depent_PP-like"/>
</dbReference>
<feature type="region of interest" description="Disordered" evidence="2">
    <location>
        <begin position="1177"/>
        <end position="1271"/>
    </location>
</feature>
<dbReference type="Proteomes" id="UP001153618">
    <property type="component" value="Unassembled WGS sequence"/>
</dbReference>
<dbReference type="EMBL" id="CAJVOS010000049">
    <property type="protein sequence ID" value="CAG8195860.1"/>
    <property type="molecule type" value="Genomic_DNA"/>
</dbReference>
<accession>A0A9W4I1I7</accession>
<dbReference type="GO" id="GO:0009166">
    <property type="term" value="P:nucleotide catabolic process"/>
    <property type="evidence" value="ECO:0007669"/>
    <property type="project" value="InterPro"/>
</dbReference>
<dbReference type="SUPFAM" id="SSF55816">
    <property type="entry name" value="5'-nucleotidase (syn. UDP-sugar hydrolase), C-terminal domain"/>
    <property type="match status" value="1"/>
</dbReference>
<gene>
    <name evidence="4" type="ORF">POLS_LOCUS7387</name>
</gene>
<dbReference type="SUPFAM" id="SSF56300">
    <property type="entry name" value="Metallo-dependent phosphatases"/>
    <property type="match status" value="1"/>
</dbReference>
<comment type="similarity">
    <text evidence="1">Belongs to the 5'-nucleotidase family.</text>
</comment>
<feature type="region of interest" description="Disordered" evidence="2">
    <location>
        <begin position="59"/>
        <end position="84"/>
    </location>
</feature>
<dbReference type="Pfam" id="PF02872">
    <property type="entry name" value="5_nucleotid_C"/>
    <property type="match status" value="1"/>
</dbReference>
<name>A0A9W4I1I7_PENOL</name>
<feature type="compositionally biased region" description="Polar residues" evidence="2">
    <location>
        <begin position="555"/>
        <end position="568"/>
    </location>
</feature>
<proteinExistence type="inferred from homology"/>
<dbReference type="Gene3D" id="3.60.21.10">
    <property type="match status" value="1"/>
</dbReference>
<evidence type="ECO:0000256" key="1">
    <source>
        <dbReference type="ARBA" id="ARBA00006654"/>
    </source>
</evidence>
<feature type="region of interest" description="Disordered" evidence="2">
    <location>
        <begin position="406"/>
        <end position="426"/>
    </location>
</feature>
<dbReference type="GO" id="GO:0016787">
    <property type="term" value="F:hydrolase activity"/>
    <property type="evidence" value="ECO:0007669"/>
    <property type="project" value="InterPro"/>
</dbReference>
<dbReference type="Gene3D" id="3.40.50.1240">
    <property type="entry name" value="Phosphoglycerate mutase-like"/>
    <property type="match status" value="2"/>
</dbReference>
<evidence type="ECO:0000256" key="2">
    <source>
        <dbReference type="SAM" id="MobiDB-lite"/>
    </source>
</evidence>
<dbReference type="InterPro" id="IPR029033">
    <property type="entry name" value="His_PPase_superfam"/>
</dbReference>
<dbReference type="InterPro" id="IPR036907">
    <property type="entry name" value="5'-Nucleotdase_C_sf"/>
</dbReference>
<feature type="region of interest" description="Disordered" evidence="2">
    <location>
        <begin position="440"/>
        <end position="578"/>
    </location>
</feature>
<dbReference type="SUPFAM" id="SSF53254">
    <property type="entry name" value="Phosphoglycerate mutase-like"/>
    <property type="match status" value="1"/>
</dbReference>
<feature type="compositionally biased region" description="Polar residues" evidence="2">
    <location>
        <begin position="1249"/>
        <end position="1266"/>
    </location>
</feature>
<feature type="compositionally biased region" description="Low complexity" evidence="2">
    <location>
        <begin position="485"/>
        <end position="496"/>
    </location>
</feature>
<dbReference type="Gene3D" id="3.90.780.10">
    <property type="entry name" value="5'-Nucleotidase, C-terminal domain"/>
    <property type="match status" value="1"/>
</dbReference>
<dbReference type="PANTHER" id="PTHR11575">
    <property type="entry name" value="5'-NUCLEOTIDASE-RELATED"/>
    <property type="match status" value="1"/>
</dbReference>
<reference evidence="4" key="1">
    <citation type="submission" date="2021-07" db="EMBL/GenBank/DDBJ databases">
        <authorList>
            <person name="Branca A.L. A."/>
        </authorList>
    </citation>
    <scope>NUCLEOTIDE SEQUENCE</scope>
</reference>
<dbReference type="PANTHER" id="PTHR11575:SF48">
    <property type="entry name" value="5'-NUCLEOTIDASE"/>
    <property type="match status" value="1"/>
</dbReference>
<evidence type="ECO:0000259" key="3">
    <source>
        <dbReference type="Pfam" id="PF02872"/>
    </source>
</evidence>
<sequence>MPKSPSIVFIARHGARLDAADKDWHLTAPEPYNPPLSYGGWMQARALGVRISSLLRNRDFTGQEPRGPHQHRPTSDGQAKPTPASSDLCHRYNVIVHTSPFLRCLQTAIGVSAGINQQSTTTGTPGVTSPFPTIPEAPTLDTRCLVRVDAFLGEWLSPDYYDQITPPPGSDRMVAFAKGELIRRAEVIPAADGSTRALSGHFPGGWGSRSQPTSPAEDEERRLQPVPEQTQRQRSSTYATLPTPVTTKHAKTALGRLNTDLAPTVDASYVPPTPSYAVSASDPIPTGYVAHARDGCTKIDYQWDSMRTPYWGTGGEYGEEWSTMHERVHDGFQHMINWYREQNTAPLTESRGADGDEVEPEPETVLILITHGADCNALISSLNGHSVLVDINTASLTMAVRRDRVNNPSADMDPMPPSSEPDNQSVSREYSLQFVASTDHLRPGINPSQLTSLASPSAPAVSPSVSSYRNRLGARPSLQASYTNRPSPGSSSSPRGWTLAKRPSTASRGAGGLWGSVEKTAETEDPFPDFGDRPASHDSAIPDQAGDRGWVKQLPQRTQSQRGLWGSSQDDREGTKRRWTVTEQKTRHLIPRASRHQRGVCQPPHCLFPFACTLLFSLPFWLLFLSPLLTLSCFFMSALEVDGLSVTYSSDRTGSPDLRLIHYNDVYHVESGSAEPIGGVARFQSLVNYYRAHSQFAGQPDVLTFFSGDAFNPSIESTITKGRHMVPFLNTVGTDVACVGVSMRAYPACRHTANPVQNHDLDFGVVQFRHLASQCHFPWLLANVLDPALGEDTPIADCGKTRMLTSSNGLKIGVLGLGEREWLDTINALPPDLIYQSASQTAQKLAKQLRDDGADLVVAVTHQREPNDYKLANNLSPGLVDIILGGHDHFYAHAVVNGVHIIRSGTDFKQLSYIEAFRKPGDRPGWDFNITRRDVVRSIPEDPDTVAMVARLGASLKAKLDKPIGFTVSPLDGRFSTVRQRESNLGNFVCDLMRYYYAADCAMMAGGTIRGDQIYPPGILKLKDLLNCFPFEDPVVLIRVRGHALLAALENGVSQLPALEGRFSQVSNISYGFKLEAPSGSRITFARVGGEPIDLERDYVVATRGYMARGKDGFTSLLIEAEGGEVEELVSEENGVLISTILRQYFLSLKVLGKWNRWSASLRRHWGTVHRNLHNEGWLKPPSACTSPKGEKKTPGKRLERPTLQRTSRAAYYYGRFPEEVEQRNQDPTADETNGNAMDSDSDEDPDILTSSRPTTNYVTQPAQSSAEEEHRLQVARRVVRKWMRHAGLQSDNLNTMDGEGEFTPAWTSGISPRLEGRIVQE</sequence>
<feature type="region of interest" description="Disordered" evidence="2">
    <location>
        <begin position="194"/>
        <end position="241"/>
    </location>
</feature>
<feature type="compositionally biased region" description="Polar residues" evidence="2">
    <location>
        <begin position="1226"/>
        <end position="1239"/>
    </location>
</feature>
<evidence type="ECO:0000313" key="4">
    <source>
        <dbReference type="EMBL" id="CAG8195860.1"/>
    </source>
</evidence>
<dbReference type="PRINTS" id="PR01607">
    <property type="entry name" value="APYRASEFAMLY"/>
</dbReference>
<feature type="compositionally biased region" description="Polar residues" evidence="2">
    <location>
        <begin position="227"/>
        <end position="241"/>
    </location>
</feature>
<dbReference type="OrthoDB" id="10252235at2759"/>
<comment type="caution">
    <text evidence="4">The sequence shown here is derived from an EMBL/GenBank/DDBJ whole genome shotgun (WGS) entry which is preliminary data.</text>
</comment>
<feature type="domain" description="5'-Nucleotidase C-terminal" evidence="3">
    <location>
        <begin position="973"/>
        <end position="1116"/>
    </location>
</feature>
<dbReference type="InterPro" id="IPR008334">
    <property type="entry name" value="5'-Nucleotdase_C"/>
</dbReference>
<feature type="compositionally biased region" description="Basic and acidic residues" evidence="2">
    <location>
        <begin position="1189"/>
        <end position="1203"/>
    </location>
</feature>
<evidence type="ECO:0000313" key="5">
    <source>
        <dbReference type="Proteomes" id="UP001153618"/>
    </source>
</evidence>
<keyword evidence="5" id="KW-1185">Reference proteome</keyword>
<dbReference type="InterPro" id="IPR006179">
    <property type="entry name" value="5_nucleotidase/apyrase"/>
</dbReference>
<organism evidence="4 5">
    <name type="scientific">Penicillium olsonii</name>
    <dbReference type="NCBI Taxonomy" id="99116"/>
    <lineage>
        <taxon>Eukaryota</taxon>
        <taxon>Fungi</taxon>
        <taxon>Dikarya</taxon>
        <taxon>Ascomycota</taxon>
        <taxon>Pezizomycotina</taxon>
        <taxon>Eurotiomycetes</taxon>
        <taxon>Eurotiomycetidae</taxon>
        <taxon>Eurotiales</taxon>
        <taxon>Aspergillaceae</taxon>
        <taxon>Penicillium</taxon>
    </lineage>
</organism>
<feature type="compositionally biased region" description="Low complexity" evidence="2">
    <location>
        <begin position="454"/>
        <end position="467"/>
    </location>
</feature>
<protein>
    <recommendedName>
        <fullName evidence="3">5'-Nucleotidase C-terminal domain-containing protein</fullName>
    </recommendedName>
</protein>